<dbReference type="EMBL" id="JAAGVY010000030">
    <property type="protein sequence ID" value="NEN24657.1"/>
    <property type="molecule type" value="Genomic_DNA"/>
</dbReference>
<gene>
    <name evidence="1" type="ORF">G3O08_14210</name>
</gene>
<organism evidence="1 2">
    <name type="scientific">Cryomorpha ignava</name>
    <dbReference type="NCBI Taxonomy" id="101383"/>
    <lineage>
        <taxon>Bacteria</taxon>
        <taxon>Pseudomonadati</taxon>
        <taxon>Bacteroidota</taxon>
        <taxon>Flavobacteriia</taxon>
        <taxon>Flavobacteriales</taxon>
        <taxon>Cryomorphaceae</taxon>
        <taxon>Cryomorpha</taxon>
    </lineage>
</organism>
<dbReference type="InterPro" id="IPR029060">
    <property type="entry name" value="PIN-like_dom_sf"/>
</dbReference>
<accession>A0A7K3WSI7</accession>
<proteinExistence type="predicted"/>
<dbReference type="RefSeq" id="WP_163286050.1">
    <property type="nucleotide sequence ID" value="NZ_JAAGVY010000030.1"/>
</dbReference>
<sequence length="67" mass="8043">MKILIDANIIIYSVQKDQEDLRKWLKNYVLVVSSITQLEVLGYHKITTEVLDKMEQFFFELRCNSYK</sequence>
<protein>
    <submittedName>
        <fullName evidence="1">Type II toxin-antitoxin system VapC family toxin</fullName>
    </submittedName>
</protein>
<dbReference type="Gene3D" id="3.40.50.1010">
    <property type="entry name" value="5'-nuclease"/>
    <property type="match status" value="1"/>
</dbReference>
<name>A0A7K3WSI7_9FLAO</name>
<reference evidence="1 2" key="1">
    <citation type="submission" date="2020-02" db="EMBL/GenBank/DDBJ databases">
        <title>Out from the shadows clarifying the taxonomy of the family Cryomorphaceae and related taxa by utilizing the GTDB taxonomic framework.</title>
        <authorList>
            <person name="Bowman J.P."/>
        </authorList>
    </citation>
    <scope>NUCLEOTIDE SEQUENCE [LARGE SCALE GENOMIC DNA]</scope>
    <source>
        <strain evidence="1 2">QSSC 1-22</strain>
    </source>
</reference>
<comment type="caution">
    <text evidence="1">The sequence shown here is derived from an EMBL/GenBank/DDBJ whole genome shotgun (WGS) entry which is preliminary data.</text>
</comment>
<evidence type="ECO:0000313" key="2">
    <source>
        <dbReference type="Proteomes" id="UP000486602"/>
    </source>
</evidence>
<dbReference type="SUPFAM" id="SSF88723">
    <property type="entry name" value="PIN domain-like"/>
    <property type="match status" value="1"/>
</dbReference>
<evidence type="ECO:0000313" key="1">
    <source>
        <dbReference type="EMBL" id="NEN24657.1"/>
    </source>
</evidence>
<keyword evidence="2" id="KW-1185">Reference proteome</keyword>
<dbReference type="AlphaFoldDB" id="A0A7K3WSI7"/>
<dbReference type="Proteomes" id="UP000486602">
    <property type="component" value="Unassembled WGS sequence"/>
</dbReference>